<dbReference type="GO" id="GO:0071949">
    <property type="term" value="F:FAD binding"/>
    <property type="evidence" value="ECO:0007669"/>
    <property type="project" value="InterPro"/>
</dbReference>
<dbReference type="Pfam" id="PF01494">
    <property type="entry name" value="FAD_binding_3"/>
    <property type="match status" value="1"/>
</dbReference>
<protein>
    <submittedName>
        <fullName evidence="3">Monooxygenase</fullName>
    </submittedName>
</protein>
<dbReference type="OrthoDB" id="5482506at2"/>
<dbReference type="EMBL" id="CP012673">
    <property type="protein sequence ID" value="AUX39889.1"/>
    <property type="molecule type" value="Genomic_DNA"/>
</dbReference>
<dbReference type="AlphaFoldDB" id="A0A2L0EKS2"/>
<dbReference type="PRINTS" id="PR00420">
    <property type="entry name" value="RNGMNOXGNASE"/>
</dbReference>
<dbReference type="GO" id="GO:0008688">
    <property type="term" value="F:3-(3-hydroxyphenyl)propionate hydroxylase activity"/>
    <property type="evidence" value="ECO:0007669"/>
    <property type="project" value="TreeGrafter"/>
</dbReference>
<gene>
    <name evidence="3" type="ORF">SOCE26_012840</name>
</gene>
<evidence type="ECO:0000313" key="3">
    <source>
        <dbReference type="EMBL" id="AUX39889.1"/>
    </source>
</evidence>
<dbReference type="InterPro" id="IPR050631">
    <property type="entry name" value="PheA/TfdB_FAD_monoxygenase"/>
</dbReference>
<evidence type="ECO:0000256" key="1">
    <source>
        <dbReference type="ARBA" id="ARBA00023002"/>
    </source>
</evidence>
<evidence type="ECO:0000259" key="2">
    <source>
        <dbReference type="Pfam" id="PF01494"/>
    </source>
</evidence>
<proteinExistence type="predicted"/>
<organism evidence="3 4">
    <name type="scientific">Sorangium cellulosum</name>
    <name type="common">Polyangium cellulosum</name>
    <dbReference type="NCBI Taxonomy" id="56"/>
    <lineage>
        <taxon>Bacteria</taxon>
        <taxon>Pseudomonadati</taxon>
        <taxon>Myxococcota</taxon>
        <taxon>Polyangia</taxon>
        <taxon>Polyangiales</taxon>
        <taxon>Polyangiaceae</taxon>
        <taxon>Sorangium</taxon>
    </lineage>
</organism>
<dbReference type="Gene3D" id="3.30.70.2450">
    <property type="match status" value="1"/>
</dbReference>
<keyword evidence="3" id="KW-0503">Monooxygenase</keyword>
<dbReference type="GO" id="GO:0019622">
    <property type="term" value="P:3-(3-hydroxy)phenylpropionate catabolic process"/>
    <property type="evidence" value="ECO:0007669"/>
    <property type="project" value="TreeGrafter"/>
</dbReference>
<dbReference type="SUPFAM" id="SSF51905">
    <property type="entry name" value="FAD/NAD(P)-binding domain"/>
    <property type="match status" value="1"/>
</dbReference>
<dbReference type="Gene3D" id="3.50.50.60">
    <property type="entry name" value="FAD/NAD(P)-binding domain"/>
    <property type="match status" value="1"/>
</dbReference>
<sequence length="525" mass="57725">MNERVDVIVVGAGPVGMTATNLLGQYGIRALLLERDATLTTYPRATNLDDEALRTFQMFGLAQKQLDGMLPDPSLSVYSGSGELVAELSMAGPKTLGFPRLCTMLQTSLERTLREGLGRFGCVELRAGHTATGLSQSDDQAVVTVQGPGGESYRVEADFVLGCDGGRSIVRKLCNISMNGSSSEERWMLIEARGEVRPAGCFSFFGDPRRPLVFVQQPEGFQRWSIRLPPGEDAKAFEQLDRDGLQALFARWKDGPKLGEVRRIRTYAINTCVADRFRSGRVFLLGDSAHMMPPFAGQGLCSGLRDAANLCWKLSLVLRGLSSPDLLDSYEQERIPHVKESIAATERVGWLFFPRGRRHDLVRRAALRLLFGVPPLREQFKRRSKAMPRLRQGAFSARPPGGTMIAQPRVLRADGQRAMLDDVVGSGFAAIGMGVDPLETLDEPMRHFWARLGARTLKVLPAGQPPRAGAGSCEEVQDDSGLLARWFAEHRGQIALVRPDRFVAALFSRQEAPEGFRSLRGMLGA</sequence>
<evidence type="ECO:0000313" key="4">
    <source>
        <dbReference type="Proteomes" id="UP000238348"/>
    </source>
</evidence>
<dbReference type="NCBIfam" id="NF004829">
    <property type="entry name" value="PRK06183.1-3"/>
    <property type="match status" value="1"/>
</dbReference>
<dbReference type="PANTHER" id="PTHR43476:SF3">
    <property type="entry name" value="FAD-BINDING MONOOXYGENASE"/>
    <property type="match status" value="1"/>
</dbReference>
<keyword evidence="1" id="KW-0560">Oxidoreductase</keyword>
<dbReference type="InterPro" id="IPR002938">
    <property type="entry name" value="FAD-bd"/>
</dbReference>
<reference evidence="3 4" key="1">
    <citation type="submission" date="2015-09" db="EMBL/GenBank/DDBJ databases">
        <title>Sorangium comparison.</title>
        <authorList>
            <person name="Zaburannyi N."/>
            <person name="Bunk B."/>
            <person name="Overmann J."/>
            <person name="Mueller R."/>
        </authorList>
    </citation>
    <scope>NUCLEOTIDE SEQUENCE [LARGE SCALE GENOMIC DNA]</scope>
    <source>
        <strain evidence="3 4">So ce26</strain>
    </source>
</reference>
<accession>A0A2L0EKS2</accession>
<dbReference type="Proteomes" id="UP000238348">
    <property type="component" value="Chromosome"/>
</dbReference>
<dbReference type="InterPro" id="IPR036188">
    <property type="entry name" value="FAD/NAD-bd_sf"/>
</dbReference>
<dbReference type="RefSeq" id="WP_104977779.1">
    <property type="nucleotide sequence ID" value="NZ_CP012673.1"/>
</dbReference>
<name>A0A2L0EKS2_SORCE</name>
<feature type="domain" description="FAD-binding" evidence="2">
    <location>
        <begin position="4"/>
        <end position="342"/>
    </location>
</feature>
<dbReference type="PANTHER" id="PTHR43476">
    <property type="entry name" value="3-(3-HYDROXY-PHENYL)PROPIONATE/3-HYDROXYCINNAMIC ACID HYDROXYLASE"/>
    <property type="match status" value="1"/>
</dbReference>